<dbReference type="OrthoDB" id="2680449at2"/>
<dbReference type="EMBL" id="NIBS01000075">
    <property type="protein sequence ID" value="PHM22219.1"/>
    <property type="molecule type" value="Genomic_DNA"/>
</dbReference>
<dbReference type="Proteomes" id="UP000225833">
    <property type="component" value="Unassembled WGS sequence"/>
</dbReference>
<accession>A0A2D0IKC0</accession>
<proteinExistence type="predicted"/>
<dbReference type="RefSeq" id="WP_099137508.1">
    <property type="nucleotide sequence ID" value="NZ_CAWNNJ010000147.1"/>
</dbReference>
<comment type="caution">
    <text evidence="1">The sequence shown here is derived from an EMBL/GenBank/DDBJ whole genome shotgun (WGS) entry which is preliminary data.</text>
</comment>
<evidence type="ECO:0000313" key="1">
    <source>
        <dbReference type="EMBL" id="PHM22219.1"/>
    </source>
</evidence>
<organism evidence="1 2">
    <name type="scientific">Xenorhabdus budapestensis</name>
    <dbReference type="NCBI Taxonomy" id="290110"/>
    <lineage>
        <taxon>Bacteria</taxon>
        <taxon>Pseudomonadati</taxon>
        <taxon>Pseudomonadota</taxon>
        <taxon>Gammaproteobacteria</taxon>
        <taxon>Enterobacterales</taxon>
        <taxon>Morganellaceae</taxon>
        <taxon>Xenorhabdus</taxon>
    </lineage>
</organism>
<name>A0A2D0IKC0_XENBU</name>
<dbReference type="AlphaFoldDB" id="A0A2D0IKC0"/>
<gene>
    <name evidence="1" type="ORF">Xbud_03795</name>
</gene>
<sequence length="120" mass="14217">MIRYLSIVLDTNTRFEELVSEISHVFDTNLLIKDDKGRYIATGDCEKYKIIVVDKLDRSSELLCDEHYTLELAMDNENDHYEYEDNIRNILLNGKIKWSRGVWNTINENESCKIIYPHDK</sequence>
<reference evidence="1 2" key="1">
    <citation type="journal article" date="2017" name="Nat. Microbiol.">
        <title>Natural product diversity associated with the nematode symbionts Photorhabdus and Xenorhabdus.</title>
        <authorList>
            <person name="Tobias N.J."/>
            <person name="Wolff H."/>
            <person name="Djahanschiri B."/>
            <person name="Grundmann F."/>
            <person name="Kronenwerth M."/>
            <person name="Shi Y.M."/>
            <person name="Simonyi S."/>
            <person name="Grun P."/>
            <person name="Shapiro-Ilan D."/>
            <person name="Pidot S.J."/>
            <person name="Stinear T.P."/>
            <person name="Ebersberger I."/>
            <person name="Bode H.B."/>
        </authorList>
    </citation>
    <scope>NUCLEOTIDE SEQUENCE [LARGE SCALE GENOMIC DNA]</scope>
    <source>
        <strain evidence="1 2">DSM 16342</strain>
    </source>
</reference>
<evidence type="ECO:0000313" key="2">
    <source>
        <dbReference type="Proteomes" id="UP000225833"/>
    </source>
</evidence>
<protein>
    <submittedName>
        <fullName evidence="1">Uncharacterized protein</fullName>
    </submittedName>
</protein>